<dbReference type="PIRSF" id="PIRSF003230">
    <property type="entry name" value="YbgC"/>
    <property type="match status" value="1"/>
</dbReference>
<feature type="domain" description="Thioesterase" evidence="3">
    <location>
        <begin position="15"/>
        <end position="89"/>
    </location>
</feature>
<dbReference type="AlphaFoldDB" id="A0A1X9T0A4"/>
<dbReference type="InterPro" id="IPR050563">
    <property type="entry name" value="4-hydroxybenzoyl-CoA_TE"/>
</dbReference>
<comment type="similarity">
    <text evidence="1">Belongs to the 4-hydroxybenzoyl-CoA thioesterase family.</text>
</comment>
<evidence type="ECO:0000313" key="5">
    <source>
        <dbReference type="Proteomes" id="UP000194265"/>
    </source>
</evidence>
<dbReference type="NCBIfam" id="TIGR00051">
    <property type="entry name" value="YbgC/FadM family acyl-CoA thioesterase"/>
    <property type="match status" value="1"/>
</dbReference>
<dbReference type="STRING" id="1660074.CVIC8964_0551"/>
<organism evidence="4 5">
    <name type="scientific">Campylobacter vicugnae</name>
    <dbReference type="NCBI Taxonomy" id="1660076"/>
    <lineage>
        <taxon>Bacteria</taxon>
        <taxon>Pseudomonadati</taxon>
        <taxon>Campylobacterota</taxon>
        <taxon>Epsilonproteobacteria</taxon>
        <taxon>Campylobacterales</taxon>
        <taxon>Campylobacteraceae</taxon>
        <taxon>Campylobacter</taxon>
    </lineage>
</organism>
<keyword evidence="2" id="KW-0378">Hydrolase</keyword>
<dbReference type="PANTHER" id="PTHR31793">
    <property type="entry name" value="4-HYDROXYBENZOYL-COA THIOESTERASE FAMILY MEMBER"/>
    <property type="match status" value="1"/>
</dbReference>
<name>A0A1X9T0A4_9BACT</name>
<dbReference type="Gene3D" id="3.10.129.10">
    <property type="entry name" value="Hotdog Thioesterase"/>
    <property type="match status" value="1"/>
</dbReference>
<sequence length="136" mass="15383">MGLKVRIYYEDTDSGGIVYHSNYIKFCERARSEIVFASGIEFNDSRHFVVTKLEAHYLKPAVLGDILDVQTKLIKVGGVSLTLAQDIYKVANIKGECERELIFRAKVVVGFISDGKLSRLEPEFARVFGQLNEHQN</sequence>
<dbReference type="SUPFAM" id="SSF54637">
    <property type="entry name" value="Thioesterase/thiol ester dehydrase-isomerase"/>
    <property type="match status" value="1"/>
</dbReference>
<dbReference type="InterPro" id="IPR006684">
    <property type="entry name" value="YbgC/YbaW"/>
</dbReference>
<evidence type="ECO:0000256" key="2">
    <source>
        <dbReference type="ARBA" id="ARBA00022801"/>
    </source>
</evidence>
<protein>
    <submittedName>
        <fullName evidence="4">Acyl-CoA thioesterase</fullName>
    </submittedName>
</protein>
<dbReference type="GO" id="GO:0047617">
    <property type="term" value="F:fatty acyl-CoA hydrolase activity"/>
    <property type="evidence" value="ECO:0007669"/>
    <property type="project" value="TreeGrafter"/>
</dbReference>
<dbReference type="CDD" id="cd00586">
    <property type="entry name" value="4HBT"/>
    <property type="match status" value="1"/>
</dbReference>
<dbReference type="PROSITE" id="PS01328">
    <property type="entry name" value="4HBCOA_THIOESTERASE"/>
    <property type="match status" value="1"/>
</dbReference>
<dbReference type="Proteomes" id="UP000194265">
    <property type="component" value="Chromosome"/>
</dbReference>
<dbReference type="InterPro" id="IPR029069">
    <property type="entry name" value="HotDog_dom_sf"/>
</dbReference>
<gene>
    <name evidence="4" type="ORF">CVIC8964_0551</name>
</gene>
<evidence type="ECO:0000256" key="1">
    <source>
        <dbReference type="ARBA" id="ARBA00005953"/>
    </source>
</evidence>
<dbReference type="RefSeq" id="WP_086333508.1">
    <property type="nucleotide sequence ID" value="NZ_CP018791.1"/>
</dbReference>
<evidence type="ECO:0000313" key="4">
    <source>
        <dbReference type="EMBL" id="ARR01967.1"/>
    </source>
</evidence>
<dbReference type="OrthoDB" id="9808429at2"/>
<accession>A0A1X9T0A4</accession>
<dbReference type="InterPro" id="IPR008272">
    <property type="entry name" value="HB-CoA_thioesterase_AS"/>
</dbReference>
<dbReference type="InterPro" id="IPR006683">
    <property type="entry name" value="Thioestr_dom"/>
</dbReference>
<reference evidence="4 5" key="1">
    <citation type="journal article" date="2017" name="Genome Biol. Evol.">
        <title>Comparative Genomic Analysis Identifies a Campylobacter Clade Deficient in Selenium Metabolism.</title>
        <authorList>
            <person name="Miller W.G."/>
            <person name="Yee E."/>
            <person name="Lopes B.S."/>
            <person name="Chapman M.H."/>
            <person name="Huynh S."/>
            <person name="Bono J.L."/>
            <person name="Parker C.T."/>
            <person name="Strachan N.J.C."/>
            <person name="Forbes K.J."/>
        </authorList>
    </citation>
    <scope>NUCLEOTIDE SEQUENCE [LARGE SCALE GENOMIC DNA]</scope>
    <source>
        <strain evidence="4 5">RM8964</strain>
    </source>
</reference>
<dbReference type="PANTHER" id="PTHR31793:SF37">
    <property type="entry name" value="ACYL-COA THIOESTER HYDROLASE YBGC"/>
    <property type="match status" value="1"/>
</dbReference>
<proteinExistence type="inferred from homology"/>
<dbReference type="Pfam" id="PF03061">
    <property type="entry name" value="4HBT"/>
    <property type="match status" value="1"/>
</dbReference>
<dbReference type="EMBL" id="CP018791">
    <property type="protein sequence ID" value="ARR01967.1"/>
    <property type="molecule type" value="Genomic_DNA"/>
</dbReference>
<evidence type="ECO:0000259" key="3">
    <source>
        <dbReference type="Pfam" id="PF03061"/>
    </source>
</evidence>